<dbReference type="OrthoDB" id="1938591at2759"/>
<gene>
    <name evidence="1" type="ORF">LAESUDRAFT_721574</name>
</gene>
<dbReference type="Proteomes" id="UP000076871">
    <property type="component" value="Unassembled WGS sequence"/>
</dbReference>
<dbReference type="STRING" id="1314785.A0A165GEG0"/>
<dbReference type="RefSeq" id="XP_040767976.1">
    <property type="nucleotide sequence ID" value="XM_040908031.1"/>
</dbReference>
<proteinExistence type="predicted"/>
<keyword evidence="2" id="KW-1185">Reference proteome</keyword>
<name>A0A165GEG0_9APHY</name>
<dbReference type="InParanoid" id="A0A165GEG0"/>
<reference evidence="1 2" key="1">
    <citation type="journal article" date="2016" name="Mol. Biol. Evol.">
        <title>Comparative Genomics of Early-Diverging Mushroom-Forming Fungi Provides Insights into the Origins of Lignocellulose Decay Capabilities.</title>
        <authorList>
            <person name="Nagy L.G."/>
            <person name="Riley R."/>
            <person name="Tritt A."/>
            <person name="Adam C."/>
            <person name="Daum C."/>
            <person name="Floudas D."/>
            <person name="Sun H."/>
            <person name="Yadav J.S."/>
            <person name="Pangilinan J."/>
            <person name="Larsson K.H."/>
            <person name="Matsuura K."/>
            <person name="Barry K."/>
            <person name="Labutti K."/>
            <person name="Kuo R."/>
            <person name="Ohm R.A."/>
            <person name="Bhattacharya S.S."/>
            <person name="Shirouzu T."/>
            <person name="Yoshinaga Y."/>
            <person name="Martin F.M."/>
            <person name="Grigoriev I.V."/>
            <person name="Hibbett D.S."/>
        </authorList>
    </citation>
    <scope>NUCLEOTIDE SEQUENCE [LARGE SCALE GENOMIC DNA]</scope>
    <source>
        <strain evidence="1 2">93-53</strain>
    </source>
</reference>
<dbReference type="GeneID" id="63825060"/>
<accession>A0A165GEG0</accession>
<sequence>MQSMLSPLSQPTLSARAAEKARAADVGIRTRIVHDAPEYTREPAAFQPTSSHRLSLPQLDLRPNEIREAWNAQQMASMTQPVSKPQVRGRPSPADLQHGNMYVNWVRKGIIARIPHMQEKEVPSEQEEEYRQTFDVLWGYVFEMDPLLQVYACWMAEETIRQLITITTVVKQQKAYFSSHSPRRIMDLPSVGMFLHVVQKIREAIAEKQKALVRQLDPAALKSGHVLHLRSPSAGTTVN</sequence>
<evidence type="ECO:0000313" key="1">
    <source>
        <dbReference type="EMBL" id="KZT10236.1"/>
    </source>
</evidence>
<protein>
    <submittedName>
        <fullName evidence="1">Uncharacterized protein</fullName>
    </submittedName>
</protein>
<evidence type="ECO:0000313" key="2">
    <source>
        <dbReference type="Proteomes" id="UP000076871"/>
    </source>
</evidence>
<dbReference type="AlphaFoldDB" id="A0A165GEG0"/>
<dbReference type="EMBL" id="KV427609">
    <property type="protein sequence ID" value="KZT10236.1"/>
    <property type="molecule type" value="Genomic_DNA"/>
</dbReference>
<organism evidence="1 2">
    <name type="scientific">Laetiporus sulphureus 93-53</name>
    <dbReference type="NCBI Taxonomy" id="1314785"/>
    <lineage>
        <taxon>Eukaryota</taxon>
        <taxon>Fungi</taxon>
        <taxon>Dikarya</taxon>
        <taxon>Basidiomycota</taxon>
        <taxon>Agaricomycotina</taxon>
        <taxon>Agaricomycetes</taxon>
        <taxon>Polyporales</taxon>
        <taxon>Laetiporus</taxon>
    </lineage>
</organism>